<evidence type="ECO:0000256" key="5">
    <source>
        <dbReference type="ARBA" id="ARBA00023004"/>
    </source>
</evidence>
<protein>
    <recommendedName>
        <fullName evidence="6">sterol 22-desaturase</fullName>
        <ecNumber evidence="6">1.14.19.41</ecNumber>
    </recommendedName>
    <alternativeName>
        <fullName evidence="7">C-22 sterol desaturase</fullName>
    </alternativeName>
</protein>
<gene>
    <name evidence="12" type="ORF">EJB05_51749</name>
</gene>
<dbReference type="FunFam" id="1.10.630.10:FF:000021">
    <property type="entry name" value="Cytochrome P450 61"/>
    <property type="match status" value="1"/>
</dbReference>
<dbReference type="AlphaFoldDB" id="A0A5J9SUT1"/>
<dbReference type="GO" id="GO:0000249">
    <property type="term" value="F:C-22 sterol desaturase (NADPH) activity"/>
    <property type="evidence" value="ECO:0007669"/>
    <property type="project" value="UniProtKB-EC"/>
</dbReference>
<keyword evidence="10" id="KW-0503">Monooxygenase</keyword>
<keyword evidence="11" id="KW-1133">Transmembrane helix</keyword>
<keyword evidence="5 9" id="KW-0408">Iron</keyword>
<dbReference type="Gramene" id="TVU02750">
    <property type="protein sequence ID" value="TVU02750"/>
    <property type="gene ID" value="EJB05_51749"/>
</dbReference>
<comment type="catalytic activity">
    <reaction evidence="8">
        <text>5-dehydroepisterol + NADPH + O2 + H(+) = ergosta-5,7,22,24(28)-tetraen-3beta-ol + NADP(+) + 2 H2O</text>
        <dbReference type="Rhea" id="RHEA:33467"/>
        <dbReference type="ChEBI" id="CHEBI:15377"/>
        <dbReference type="ChEBI" id="CHEBI:15378"/>
        <dbReference type="ChEBI" id="CHEBI:15379"/>
        <dbReference type="ChEBI" id="CHEBI:18249"/>
        <dbReference type="ChEBI" id="CHEBI:52972"/>
        <dbReference type="ChEBI" id="CHEBI:57783"/>
        <dbReference type="ChEBI" id="CHEBI:58349"/>
        <dbReference type="EC" id="1.14.19.41"/>
    </reaction>
</comment>
<dbReference type="GO" id="GO:0005506">
    <property type="term" value="F:iron ion binding"/>
    <property type="evidence" value="ECO:0007669"/>
    <property type="project" value="InterPro"/>
</dbReference>
<dbReference type="GO" id="GO:0016125">
    <property type="term" value="P:sterol metabolic process"/>
    <property type="evidence" value="ECO:0007669"/>
    <property type="project" value="TreeGrafter"/>
</dbReference>
<evidence type="ECO:0000256" key="9">
    <source>
        <dbReference type="PIRSR" id="PIRSR602401-1"/>
    </source>
</evidence>
<dbReference type="InterPro" id="IPR002401">
    <property type="entry name" value="Cyt_P450_E_grp-I"/>
</dbReference>
<dbReference type="SUPFAM" id="SSF48264">
    <property type="entry name" value="Cytochrome P450"/>
    <property type="match status" value="1"/>
</dbReference>
<name>A0A5J9SUT1_9POAL</name>
<keyword evidence="9 10" id="KW-0349">Heme</keyword>
<dbReference type="GO" id="GO:0004497">
    <property type="term" value="F:monooxygenase activity"/>
    <property type="evidence" value="ECO:0007669"/>
    <property type="project" value="UniProtKB-KW"/>
</dbReference>
<reference evidence="12 13" key="1">
    <citation type="journal article" date="2019" name="Sci. Rep.">
        <title>A high-quality genome of Eragrostis curvula grass provides insights into Poaceae evolution and supports new strategies to enhance forage quality.</title>
        <authorList>
            <person name="Carballo J."/>
            <person name="Santos B.A.C.M."/>
            <person name="Zappacosta D."/>
            <person name="Garbus I."/>
            <person name="Selva J.P."/>
            <person name="Gallo C.A."/>
            <person name="Diaz A."/>
            <person name="Albertini E."/>
            <person name="Caccamo M."/>
            <person name="Echenique V."/>
        </authorList>
    </citation>
    <scope>NUCLEOTIDE SEQUENCE [LARGE SCALE GENOMIC DNA]</scope>
    <source>
        <strain evidence="13">cv. Victoria</strain>
        <tissue evidence="12">Leaf</tissue>
    </source>
</reference>
<keyword evidence="4 10" id="KW-0560">Oxidoreductase</keyword>
<keyword evidence="11" id="KW-0472">Membrane</keyword>
<dbReference type="PANTHER" id="PTHR24286">
    <property type="entry name" value="CYTOCHROME P450 26"/>
    <property type="match status" value="1"/>
</dbReference>
<keyword evidence="13" id="KW-1185">Reference proteome</keyword>
<dbReference type="Gene3D" id="1.10.630.10">
    <property type="entry name" value="Cytochrome P450"/>
    <property type="match status" value="1"/>
</dbReference>
<evidence type="ECO:0000256" key="10">
    <source>
        <dbReference type="RuleBase" id="RU000461"/>
    </source>
</evidence>
<dbReference type="PROSITE" id="PS00086">
    <property type="entry name" value="CYTOCHROME_P450"/>
    <property type="match status" value="1"/>
</dbReference>
<evidence type="ECO:0000256" key="2">
    <source>
        <dbReference type="ARBA" id="ARBA00010617"/>
    </source>
</evidence>
<dbReference type="PRINTS" id="PR00463">
    <property type="entry name" value="EP450I"/>
</dbReference>
<dbReference type="PRINTS" id="PR00385">
    <property type="entry name" value="P450"/>
</dbReference>
<dbReference type="Proteomes" id="UP000324897">
    <property type="component" value="Unassembled WGS sequence"/>
</dbReference>
<keyword evidence="11" id="KW-0812">Transmembrane</keyword>
<feature type="binding site" description="axial binding residue" evidence="9">
    <location>
        <position position="454"/>
    </location>
    <ligand>
        <name>heme</name>
        <dbReference type="ChEBI" id="CHEBI:30413"/>
    </ligand>
    <ligandPart>
        <name>Fe</name>
        <dbReference type="ChEBI" id="CHEBI:18248"/>
    </ligandPart>
</feature>
<evidence type="ECO:0000256" key="7">
    <source>
        <dbReference type="ARBA" id="ARBA00041546"/>
    </source>
</evidence>
<evidence type="ECO:0000313" key="13">
    <source>
        <dbReference type="Proteomes" id="UP000324897"/>
    </source>
</evidence>
<comment type="cofactor">
    <cofactor evidence="1 9">
        <name>heme</name>
        <dbReference type="ChEBI" id="CHEBI:30413"/>
    </cofactor>
</comment>
<dbReference type="OrthoDB" id="1372046at2759"/>
<accession>A0A5J9SUT1</accession>
<dbReference type="EMBL" id="RWGY01000286">
    <property type="protein sequence ID" value="TVU02750.1"/>
    <property type="molecule type" value="Genomic_DNA"/>
</dbReference>
<evidence type="ECO:0000256" key="6">
    <source>
        <dbReference type="ARBA" id="ARBA00039038"/>
    </source>
</evidence>
<dbReference type="InterPro" id="IPR036396">
    <property type="entry name" value="Cyt_P450_sf"/>
</dbReference>
<sequence length="514" mass="57625">MAESVSGFLNDIRAVAPLFLAAAVAFYIVVEQLTYHRKKGPLPGAPLVVPFFGSVVRLIRDPTGYWDALAALAKESGQGLAADYFLGRFVVFVRDTELTHRVLSNVRPDAFQFIGHPFGKKLFGEHNFIYLFGDEHKDLRRRMAPNFTPRALSTYVAIQQRVIVAHLRRWLDRQSDVDCGERRAFQIRDPCRYMNLETSQTVFVGPYMTEEARRRFERDYDQFNVGVMAVPVDLPGFAFRRAKEGVARLASLLAGCVAQSKARMRAGGEPECLVDYWMQDTVREVDEAAADGLPPPAHTSDAEIGAYLFDFLYAAQDASTSSLCWAVSALDAHPDVLARVRAEVAAVWSPDSGEPISPEQVVELRYTQAVAREVVRYRPPATLVPHIAGQPFQLTEGYTVPKGTIVFPSVYESSFQGFQDADAFDPDRFFSEARREDVAFKRNFLPFGAGPHQCVGQRYALNHLVLFMALFVSLVDFRRDTKKGCDDLVYIPTIAPKDGCTVYLKQRCANFPSF</sequence>
<evidence type="ECO:0000256" key="8">
    <source>
        <dbReference type="ARBA" id="ARBA00047463"/>
    </source>
</evidence>
<dbReference type="CDD" id="cd11082">
    <property type="entry name" value="CYP61_CYP710"/>
    <property type="match status" value="1"/>
</dbReference>
<evidence type="ECO:0000256" key="1">
    <source>
        <dbReference type="ARBA" id="ARBA00001971"/>
    </source>
</evidence>
<evidence type="ECO:0000313" key="12">
    <source>
        <dbReference type="EMBL" id="TVU02750.1"/>
    </source>
</evidence>
<feature type="transmembrane region" description="Helical" evidence="11">
    <location>
        <begin position="12"/>
        <end position="30"/>
    </location>
</feature>
<dbReference type="Pfam" id="PF00067">
    <property type="entry name" value="p450"/>
    <property type="match status" value="1"/>
</dbReference>
<dbReference type="InterPro" id="IPR017972">
    <property type="entry name" value="Cyt_P450_CS"/>
</dbReference>
<dbReference type="PANTHER" id="PTHR24286:SF228">
    <property type="entry name" value="C-22 STEROL DESATURASE ERG5"/>
    <property type="match status" value="1"/>
</dbReference>
<evidence type="ECO:0000256" key="3">
    <source>
        <dbReference type="ARBA" id="ARBA00022723"/>
    </source>
</evidence>
<dbReference type="GO" id="GO:0020037">
    <property type="term" value="F:heme binding"/>
    <property type="evidence" value="ECO:0007669"/>
    <property type="project" value="InterPro"/>
</dbReference>
<keyword evidence="3 9" id="KW-0479">Metal-binding</keyword>
<dbReference type="EC" id="1.14.19.41" evidence="6"/>
<comment type="similarity">
    <text evidence="2 10">Belongs to the cytochrome P450 family.</text>
</comment>
<proteinExistence type="inferred from homology"/>
<evidence type="ECO:0000256" key="4">
    <source>
        <dbReference type="ARBA" id="ARBA00023002"/>
    </source>
</evidence>
<comment type="caution">
    <text evidence="12">The sequence shown here is derived from an EMBL/GenBank/DDBJ whole genome shotgun (WGS) entry which is preliminary data.</text>
</comment>
<evidence type="ECO:0000256" key="11">
    <source>
        <dbReference type="SAM" id="Phobius"/>
    </source>
</evidence>
<dbReference type="InterPro" id="IPR001128">
    <property type="entry name" value="Cyt_P450"/>
</dbReference>
<feature type="non-terminal residue" evidence="12">
    <location>
        <position position="1"/>
    </location>
</feature>
<organism evidence="12 13">
    <name type="scientific">Eragrostis curvula</name>
    <name type="common">weeping love grass</name>
    <dbReference type="NCBI Taxonomy" id="38414"/>
    <lineage>
        <taxon>Eukaryota</taxon>
        <taxon>Viridiplantae</taxon>
        <taxon>Streptophyta</taxon>
        <taxon>Embryophyta</taxon>
        <taxon>Tracheophyta</taxon>
        <taxon>Spermatophyta</taxon>
        <taxon>Magnoliopsida</taxon>
        <taxon>Liliopsida</taxon>
        <taxon>Poales</taxon>
        <taxon>Poaceae</taxon>
        <taxon>PACMAD clade</taxon>
        <taxon>Chloridoideae</taxon>
        <taxon>Eragrostideae</taxon>
        <taxon>Eragrostidinae</taxon>
        <taxon>Eragrostis</taxon>
    </lineage>
</organism>